<feature type="chain" id="PRO_5038853219" description="Lipoprotein" evidence="2">
    <location>
        <begin position="22"/>
        <end position="180"/>
    </location>
</feature>
<proteinExistence type="predicted"/>
<dbReference type="PROSITE" id="PS51257">
    <property type="entry name" value="PROKAR_LIPOPROTEIN"/>
    <property type="match status" value="1"/>
</dbReference>
<evidence type="ECO:0000313" key="3">
    <source>
        <dbReference type="EMBL" id="TWG11411.1"/>
    </source>
</evidence>
<feature type="compositionally biased region" description="Pro residues" evidence="1">
    <location>
        <begin position="47"/>
        <end position="56"/>
    </location>
</feature>
<dbReference type="EMBL" id="VIWY01000006">
    <property type="protein sequence ID" value="TWG11411.1"/>
    <property type="molecule type" value="Genomic_DNA"/>
</dbReference>
<reference evidence="3 4" key="1">
    <citation type="submission" date="2019-06" db="EMBL/GenBank/DDBJ databases">
        <title>Sequencing the genomes of 1000 actinobacteria strains.</title>
        <authorList>
            <person name="Klenk H.-P."/>
        </authorList>
    </citation>
    <scope>NUCLEOTIDE SEQUENCE [LARGE SCALE GENOMIC DNA]</scope>
    <source>
        <strain evidence="3 4">DSM 43866</strain>
    </source>
</reference>
<keyword evidence="4" id="KW-1185">Reference proteome</keyword>
<accession>A0A561VIH0</accession>
<name>A0A561VIH0_ACTTI</name>
<organism evidence="3 4">
    <name type="scientific">Actinoplanes teichomyceticus</name>
    <dbReference type="NCBI Taxonomy" id="1867"/>
    <lineage>
        <taxon>Bacteria</taxon>
        <taxon>Bacillati</taxon>
        <taxon>Actinomycetota</taxon>
        <taxon>Actinomycetes</taxon>
        <taxon>Micromonosporales</taxon>
        <taxon>Micromonosporaceae</taxon>
        <taxon>Actinoplanes</taxon>
    </lineage>
</organism>
<dbReference type="AlphaFoldDB" id="A0A561VIH0"/>
<evidence type="ECO:0000256" key="1">
    <source>
        <dbReference type="SAM" id="MobiDB-lite"/>
    </source>
</evidence>
<keyword evidence="2" id="KW-0732">Signal</keyword>
<gene>
    <name evidence="3" type="ORF">FHX34_106141</name>
</gene>
<sequence>MRQSHTSVVLAALLLAAAAGCAEGEPASGPSSAATTPPPVATSATAPPVPSAPPEPGATTEPAATVSNAFPLTVTRRGGFAGLDESASIAADGSATLTREGRAPEPVRVPAATTAELRRLLSTPDLAARAAPSPGAPVCADGYEYRFVTPSATTVVPDCGGGHGAALDRLLSISAGLFAR</sequence>
<protein>
    <recommendedName>
        <fullName evidence="5">Lipoprotein</fullName>
    </recommendedName>
</protein>
<comment type="caution">
    <text evidence="3">The sequence shown here is derived from an EMBL/GenBank/DDBJ whole genome shotgun (WGS) entry which is preliminary data.</text>
</comment>
<evidence type="ECO:0008006" key="5">
    <source>
        <dbReference type="Google" id="ProtNLM"/>
    </source>
</evidence>
<evidence type="ECO:0000256" key="2">
    <source>
        <dbReference type="SAM" id="SignalP"/>
    </source>
</evidence>
<evidence type="ECO:0000313" key="4">
    <source>
        <dbReference type="Proteomes" id="UP000320239"/>
    </source>
</evidence>
<feature type="compositionally biased region" description="Low complexity" evidence="1">
    <location>
        <begin position="22"/>
        <end position="46"/>
    </location>
</feature>
<feature type="signal peptide" evidence="2">
    <location>
        <begin position="1"/>
        <end position="21"/>
    </location>
</feature>
<feature type="region of interest" description="Disordered" evidence="1">
    <location>
        <begin position="22"/>
        <end position="69"/>
    </location>
</feature>
<dbReference type="Proteomes" id="UP000320239">
    <property type="component" value="Unassembled WGS sequence"/>
</dbReference>